<keyword evidence="3" id="KW-1185">Reference proteome</keyword>
<feature type="compositionally biased region" description="Basic and acidic residues" evidence="1">
    <location>
        <begin position="27"/>
        <end position="37"/>
    </location>
</feature>
<evidence type="ECO:0000256" key="1">
    <source>
        <dbReference type="SAM" id="MobiDB-lite"/>
    </source>
</evidence>
<feature type="region of interest" description="Disordered" evidence="1">
    <location>
        <begin position="27"/>
        <end position="55"/>
    </location>
</feature>
<reference evidence="2 3" key="1">
    <citation type="journal article" date="2018" name="Front. Plant Sci.">
        <title>Red Clover (Trifolium pratense) and Zigzag Clover (T. medium) - A Picture of Genomic Similarities and Differences.</title>
        <authorList>
            <person name="Dluhosova J."/>
            <person name="Istvanek J."/>
            <person name="Nedelnik J."/>
            <person name="Repkova J."/>
        </authorList>
    </citation>
    <scope>NUCLEOTIDE SEQUENCE [LARGE SCALE GENOMIC DNA]</scope>
    <source>
        <strain evidence="3">cv. 10/8</strain>
        <tissue evidence="2">Leaf</tissue>
    </source>
</reference>
<evidence type="ECO:0000313" key="3">
    <source>
        <dbReference type="Proteomes" id="UP000265520"/>
    </source>
</evidence>
<feature type="non-terminal residue" evidence="2">
    <location>
        <position position="1"/>
    </location>
</feature>
<sequence>EVSPTRRAVGPLLPSSSEVLRAFLHHSEVNDGGHGEEGSDSSSYVNDEVGTCVHA</sequence>
<protein>
    <submittedName>
        <fullName evidence="2">Uncharacterized protein</fullName>
    </submittedName>
</protein>
<name>A0A392W5T7_9FABA</name>
<comment type="caution">
    <text evidence="2">The sequence shown here is derived from an EMBL/GenBank/DDBJ whole genome shotgun (WGS) entry which is preliminary data.</text>
</comment>
<dbReference type="AlphaFoldDB" id="A0A392W5T7"/>
<evidence type="ECO:0000313" key="2">
    <source>
        <dbReference type="EMBL" id="MCI94030.1"/>
    </source>
</evidence>
<accession>A0A392W5T7</accession>
<proteinExistence type="predicted"/>
<dbReference type="Proteomes" id="UP000265520">
    <property type="component" value="Unassembled WGS sequence"/>
</dbReference>
<organism evidence="2 3">
    <name type="scientific">Trifolium medium</name>
    <dbReference type="NCBI Taxonomy" id="97028"/>
    <lineage>
        <taxon>Eukaryota</taxon>
        <taxon>Viridiplantae</taxon>
        <taxon>Streptophyta</taxon>
        <taxon>Embryophyta</taxon>
        <taxon>Tracheophyta</taxon>
        <taxon>Spermatophyta</taxon>
        <taxon>Magnoliopsida</taxon>
        <taxon>eudicotyledons</taxon>
        <taxon>Gunneridae</taxon>
        <taxon>Pentapetalae</taxon>
        <taxon>rosids</taxon>
        <taxon>fabids</taxon>
        <taxon>Fabales</taxon>
        <taxon>Fabaceae</taxon>
        <taxon>Papilionoideae</taxon>
        <taxon>50 kb inversion clade</taxon>
        <taxon>NPAAA clade</taxon>
        <taxon>Hologalegina</taxon>
        <taxon>IRL clade</taxon>
        <taxon>Trifolieae</taxon>
        <taxon>Trifolium</taxon>
    </lineage>
</organism>
<dbReference type="EMBL" id="LXQA011345262">
    <property type="protein sequence ID" value="MCI94030.1"/>
    <property type="molecule type" value="Genomic_DNA"/>
</dbReference>